<evidence type="ECO:0000313" key="2">
    <source>
        <dbReference type="Proteomes" id="UP001234913"/>
    </source>
</evidence>
<sequence length="52" mass="6072">MKDIKYLSTETLKRKASALSKKFDIAECDGYYNLLDESKQELNKVLTELETR</sequence>
<protein>
    <submittedName>
        <fullName evidence="1">Uncharacterized protein</fullName>
    </submittedName>
</protein>
<keyword evidence="2" id="KW-1185">Reference proteome</keyword>
<evidence type="ECO:0000313" key="1">
    <source>
        <dbReference type="EMBL" id="XKR69655.1"/>
    </source>
</evidence>
<proteinExistence type="predicted"/>
<dbReference type="Proteomes" id="UP001234913">
    <property type="component" value="Chromosome"/>
</dbReference>
<dbReference type="EMBL" id="CP171742">
    <property type="protein sequence ID" value="XKR69655.1"/>
    <property type="molecule type" value="Genomic_DNA"/>
</dbReference>
<accession>A0ACD5FN27</accession>
<organism evidence="1 2">
    <name type="scientific">Staphylococcus hyicus</name>
    <dbReference type="NCBI Taxonomy" id="1284"/>
    <lineage>
        <taxon>Bacteria</taxon>
        <taxon>Bacillati</taxon>
        <taxon>Bacillota</taxon>
        <taxon>Bacilli</taxon>
        <taxon>Bacillales</taxon>
        <taxon>Staphylococcaceae</taxon>
        <taxon>Staphylococcus</taxon>
    </lineage>
</organism>
<name>A0ACD5FN27_STAHY</name>
<gene>
    <name evidence="1" type="ORF">QUC96_002035</name>
</gene>
<reference evidence="1" key="1">
    <citation type="submission" date="2024-09" db="EMBL/GenBank/DDBJ databases">
        <authorList>
            <person name="Gagne-Thivierge C."/>
        </authorList>
    </citation>
    <scope>NUCLEOTIDE SEQUENCE</scope>
    <source>
        <strain evidence="1">SC310</strain>
    </source>
</reference>